<keyword evidence="1" id="KW-0812">Transmembrane</keyword>
<reference evidence="3" key="1">
    <citation type="submission" date="2021-01" db="EMBL/GenBank/DDBJ databases">
        <authorList>
            <consortium name="Genoscope - CEA"/>
            <person name="William W."/>
        </authorList>
    </citation>
    <scope>NUCLEOTIDE SEQUENCE</scope>
</reference>
<keyword evidence="1" id="KW-0472">Membrane</keyword>
<name>A0A8S1N9H8_PARPR</name>
<accession>A0A8S1N9H8</accession>
<sequence length="407" mass="46578">MFRYLILLGLLNLVHLSEICKTLQVSTNLKKSQDDIISQGVTSKQWSRKAKNPIIVPASQHVDYIYITNDNPNLTLENFQLIFDDHYYADSQIRLDHRPNGKNTEYAIEINYKCKEYGGTLINYEMQFQVPQCGDAQIFWKKFCGNPLTLREGFSVDMVYKNYRQEIIKNSEIINASYFDSDLDNYVFNVSRDINIIKFILQMKTEVSSQDQIPEGFITDVATLKKIPEVNLTQPYVDIEMENVTKSWFEGELSNGGLITNKESELTLNFKCVGLGTSKIEITFPFQYFKDITLVIVKDCNYAFKVQNVINAKYQEGDTKTFAVYLVIFIVVFGLIINLCIGRKKGLANIPFFTTLISLILCITCQQKTCVGKCIRKCFGLTGESFLPSEEPDETFSSGQKQFYGSI</sequence>
<keyword evidence="2" id="KW-0732">Signal</keyword>
<keyword evidence="1" id="KW-1133">Transmembrane helix</keyword>
<keyword evidence="4" id="KW-1185">Reference proteome</keyword>
<evidence type="ECO:0000256" key="1">
    <source>
        <dbReference type="SAM" id="Phobius"/>
    </source>
</evidence>
<dbReference type="OMA" id="LINYEMQ"/>
<proteinExistence type="predicted"/>
<evidence type="ECO:0000313" key="3">
    <source>
        <dbReference type="EMBL" id="CAD8089667.1"/>
    </source>
</evidence>
<evidence type="ECO:0000256" key="2">
    <source>
        <dbReference type="SAM" id="SignalP"/>
    </source>
</evidence>
<gene>
    <name evidence="3" type="ORF">PPRIM_AZ9-3.1.T0840055</name>
</gene>
<dbReference type="AlphaFoldDB" id="A0A8S1N9H8"/>
<feature type="signal peptide" evidence="2">
    <location>
        <begin position="1"/>
        <end position="16"/>
    </location>
</feature>
<feature type="transmembrane region" description="Helical" evidence="1">
    <location>
        <begin position="322"/>
        <end position="341"/>
    </location>
</feature>
<evidence type="ECO:0008006" key="5">
    <source>
        <dbReference type="Google" id="ProtNLM"/>
    </source>
</evidence>
<organism evidence="3 4">
    <name type="scientific">Paramecium primaurelia</name>
    <dbReference type="NCBI Taxonomy" id="5886"/>
    <lineage>
        <taxon>Eukaryota</taxon>
        <taxon>Sar</taxon>
        <taxon>Alveolata</taxon>
        <taxon>Ciliophora</taxon>
        <taxon>Intramacronucleata</taxon>
        <taxon>Oligohymenophorea</taxon>
        <taxon>Peniculida</taxon>
        <taxon>Parameciidae</taxon>
        <taxon>Paramecium</taxon>
    </lineage>
</organism>
<dbReference type="Proteomes" id="UP000688137">
    <property type="component" value="Unassembled WGS sequence"/>
</dbReference>
<protein>
    <recommendedName>
        <fullName evidence="5">Transmembrane protein</fullName>
    </recommendedName>
</protein>
<comment type="caution">
    <text evidence="3">The sequence shown here is derived from an EMBL/GenBank/DDBJ whole genome shotgun (WGS) entry which is preliminary data.</text>
</comment>
<feature type="chain" id="PRO_5035868269" description="Transmembrane protein" evidence="2">
    <location>
        <begin position="17"/>
        <end position="407"/>
    </location>
</feature>
<dbReference type="EMBL" id="CAJJDM010000087">
    <property type="protein sequence ID" value="CAD8089667.1"/>
    <property type="molecule type" value="Genomic_DNA"/>
</dbReference>
<evidence type="ECO:0000313" key="4">
    <source>
        <dbReference type="Proteomes" id="UP000688137"/>
    </source>
</evidence>